<feature type="compositionally biased region" description="Low complexity" evidence="6">
    <location>
        <begin position="509"/>
        <end position="526"/>
    </location>
</feature>
<comment type="function">
    <text evidence="5">Transcription activator.</text>
</comment>
<keyword evidence="5" id="KW-0804">Transcription</keyword>
<evidence type="ECO:0000256" key="3">
    <source>
        <dbReference type="ARBA" id="ARBA00023242"/>
    </source>
</evidence>
<dbReference type="Pfam" id="PF08880">
    <property type="entry name" value="QLQ"/>
    <property type="match status" value="1"/>
</dbReference>
<dbReference type="EMBL" id="JAYMYQ010000001">
    <property type="protein sequence ID" value="KAK7363295.1"/>
    <property type="molecule type" value="Genomic_DNA"/>
</dbReference>
<keyword evidence="5" id="KW-0805">Transcription regulation</keyword>
<evidence type="ECO:0000256" key="4">
    <source>
        <dbReference type="PROSITE-ProRule" id="PRU01002"/>
    </source>
</evidence>
<evidence type="ECO:0000259" key="8">
    <source>
        <dbReference type="PROSITE" id="PS51667"/>
    </source>
</evidence>
<comment type="caution">
    <text evidence="9">The sequence shown here is derived from an EMBL/GenBank/DDBJ whole genome shotgun (WGS) entry which is preliminary data.</text>
</comment>
<dbReference type="GO" id="GO:0006351">
    <property type="term" value="P:DNA-templated transcription"/>
    <property type="evidence" value="ECO:0007669"/>
    <property type="project" value="UniProtKB-UniRule"/>
</dbReference>
<dbReference type="InterPro" id="IPR014978">
    <property type="entry name" value="Gln-Leu-Gln_QLQ"/>
</dbReference>
<protein>
    <recommendedName>
        <fullName evidence="5">Growth-regulating factor</fullName>
    </recommendedName>
</protein>
<evidence type="ECO:0000256" key="6">
    <source>
        <dbReference type="SAM" id="MobiDB-lite"/>
    </source>
</evidence>
<evidence type="ECO:0000256" key="1">
    <source>
        <dbReference type="ARBA" id="ARBA00004123"/>
    </source>
</evidence>
<organism evidence="9 10">
    <name type="scientific">Canavalia gladiata</name>
    <name type="common">Sword bean</name>
    <name type="synonym">Dolichos gladiatus</name>
    <dbReference type="NCBI Taxonomy" id="3824"/>
    <lineage>
        <taxon>Eukaryota</taxon>
        <taxon>Viridiplantae</taxon>
        <taxon>Streptophyta</taxon>
        <taxon>Embryophyta</taxon>
        <taxon>Tracheophyta</taxon>
        <taxon>Spermatophyta</taxon>
        <taxon>Magnoliopsida</taxon>
        <taxon>eudicotyledons</taxon>
        <taxon>Gunneridae</taxon>
        <taxon>Pentapetalae</taxon>
        <taxon>rosids</taxon>
        <taxon>fabids</taxon>
        <taxon>Fabales</taxon>
        <taxon>Fabaceae</taxon>
        <taxon>Papilionoideae</taxon>
        <taxon>50 kb inversion clade</taxon>
        <taxon>NPAAA clade</taxon>
        <taxon>indigoferoid/millettioid clade</taxon>
        <taxon>Phaseoleae</taxon>
        <taxon>Canavalia</taxon>
    </lineage>
</organism>
<dbReference type="InterPro" id="IPR031137">
    <property type="entry name" value="GRF"/>
</dbReference>
<dbReference type="PANTHER" id="PTHR31602:SF46">
    <property type="entry name" value="GROWTH-REGULATING FACTOR 6"/>
    <property type="match status" value="1"/>
</dbReference>
<dbReference type="Proteomes" id="UP001367508">
    <property type="component" value="Unassembled WGS sequence"/>
</dbReference>
<comment type="domain">
    <text evidence="5">The QLQ domain and WRC domain may be involved in protein-protein interaction and DNA-binding, respectively.</text>
</comment>
<feature type="short sequence motif" description="Bipartite nuclear localization signal" evidence="4">
    <location>
        <begin position="229"/>
        <end position="239"/>
    </location>
</feature>
<evidence type="ECO:0000256" key="2">
    <source>
        <dbReference type="ARBA" id="ARBA00008122"/>
    </source>
</evidence>
<dbReference type="GO" id="GO:0099402">
    <property type="term" value="P:plant organ development"/>
    <property type="evidence" value="ECO:0007669"/>
    <property type="project" value="UniProtKB-ARBA"/>
</dbReference>
<feature type="region of interest" description="Disordered" evidence="6">
    <location>
        <begin position="306"/>
        <end position="332"/>
    </location>
</feature>
<dbReference type="InterPro" id="IPR014977">
    <property type="entry name" value="WRC_dom"/>
</dbReference>
<dbReference type="PROSITE" id="PS51667">
    <property type="entry name" value="WRC"/>
    <property type="match status" value="1"/>
</dbReference>
<dbReference type="Pfam" id="PF08879">
    <property type="entry name" value="WRC"/>
    <property type="match status" value="1"/>
</dbReference>
<gene>
    <name evidence="9" type="ORF">VNO77_05431</name>
</gene>
<feature type="domain" description="WRC" evidence="8">
    <location>
        <begin position="224"/>
        <end position="268"/>
    </location>
</feature>
<keyword evidence="10" id="KW-1185">Reference proteome</keyword>
<feature type="region of interest" description="Disordered" evidence="6">
    <location>
        <begin position="271"/>
        <end position="293"/>
    </location>
</feature>
<feature type="domain" description="QLQ" evidence="7">
    <location>
        <begin position="156"/>
        <end position="191"/>
    </location>
</feature>
<keyword evidence="5" id="KW-0010">Activator</keyword>
<dbReference type="PANTHER" id="PTHR31602">
    <property type="entry name" value="GROWTH-REGULATING FACTOR 5"/>
    <property type="match status" value="1"/>
</dbReference>
<sequence>MMTGSIDSFRINNNIEEINVLRIAVIRIGSWGHDHYSASVGCVDARQWSKSKMWQLCLIQNQNATAKMPGFALLAVTLMETLYVSPPPWDLLLLKCATVLSNLDILPALMCGVLLLLRSDPPAIVFMDFRKDVRDKGCQRGSLVAEAVATERNRFPFTPSQWQELEHQALIYKYMASGISVPPDLLFTIKRSYLDSPLSSRLLPHQPQHFGWNYLPMGLGRKIDPEPGRCRRTDGKKWRCSKEAYPDSKYCERHMHRGKNRSRKPVEVLKTTTSTTAPTTPTTPTAANADASTSTPTILSITKNSPALTPTTHSSLSHDTYHHHHHTQHHSFLYPSRPSSGVALSFQDNSAPLFLDTASCSQNNNTDCRYVYGLKEEVDEHAFFTEPSGTMRSFSASSMDDSWQLTPLTISSSSSSKQRTLSALSNDNNEYSYLQLQTLNNNSKQPHQDHGCYISGTDIKCESFMKLGKEEPQRTVHRFFDEWPPKSRGSWLDLDDKSSTTQLSISIPTSSSHDFTTFSSTSQRDG</sequence>
<comment type="similarity">
    <text evidence="2 5">Belongs to the GRF family.</text>
</comment>
<evidence type="ECO:0000259" key="7">
    <source>
        <dbReference type="PROSITE" id="PS51666"/>
    </source>
</evidence>
<proteinExistence type="inferred from homology"/>
<feature type="region of interest" description="Disordered" evidence="6">
    <location>
        <begin position="503"/>
        <end position="526"/>
    </location>
</feature>
<dbReference type="GO" id="GO:0005524">
    <property type="term" value="F:ATP binding"/>
    <property type="evidence" value="ECO:0007669"/>
    <property type="project" value="UniProtKB-UniRule"/>
</dbReference>
<dbReference type="PROSITE" id="PS51666">
    <property type="entry name" value="QLQ"/>
    <property type="match status" value="1"/>
</dbReference>
<feature type="short sequence motif" description="Bipartite nuclear localization signal" evidence="4">
    <location>
        <begin position="257"/>
        <end position="264"/>
    </location>
</feature>
<evidence type="ECO:0000313" key="10">
    <source>
        <dbReference type="Proteomes" id="UP001367508"/>
    </source>
</evidence>
<name>A0AAN9MYC0_CANGL</name>
<dbReference type="GO" id="GO:0005634">
    <property type="term" value="C:nucleus"/>
    <property type="evidence" value="ECO:0007669"/>
    <property type="project" value="UniProtKB-SubCell"/>
</dbReference>
<accession>A0AAN9MYC0</accession>
<dbReference type="AlphaFoldDB" id="A0AAN9MYC0"/>
<keyword evidence="3 4" id="KW-0539">Nucleus</keyword>
<comment type="subcellular location">
    <subcellularLocation>
        <location evidence="1 4 5">Nucleus</location>
    </subcellularLocation>
</comment>
<evidence type="ECO:0000256" key="5">
    <source>
        <dbReference type="RuleBase" id="RU367127"/>
    </source>
</evidence>
<reference evidence="9 10" key="1">
    <citation type="submission" date="2024-01" db="EMBL/GenBank/DDBJ databases">
        <title>The genomes of 5 underutilized Papilionoideae crops provide insights into root nodulation and disease resistanc.</title>
        <authorList>
            <person name="Jiang F."/>
        </authorList>
    </citation>
    <scope>NUCLEOTIDE SEQUENCE [LARGE SCALE GENOMIC DNA]</scope>
    <source>
        <strain evidence="9">LVBAO_FW01</strain>
        <tissue evidence="9">Leaves</tissue>
    </source>
</reference>
<dbReference type="GO" id="GO:0006355">
    <property type="term" value="P:regulation of DNA-templated transcription"/>
    <property type="evidence" value="ECO:0007669"/>
    <property type="project" value="InterPro"/>
</dbReference>
<dbReference type="SMART" id="SM00951">
    <property type="entry name" value="QLQ"/>
    <property type="match status" value="1"/>
</dbReference>
<evidence type="ECO:0000313" key="9">
    <source>
        <dbReference type="EMBL" id="KAK7363295.1"/>
    </source>
</evidence>